<dbReference type="GeneID" id="26635275"/>
<dbReference type="OrthoDB" id="34490at10239"/>
<organism evidence="1 2">
    <name type="scientific">Lactobacillus phage iLp1308</name>
    <dbReference type="NCBI Taxonomy" id="1739611"/>
    <lineage>
        <taxon>Viruses</taxon>
        <taxon>Duplodnaviria</taxon>
        <taxon>Heunggongvirae</taxon>
        <taxon>Uroviricota</taxon>
        <taxon>Caudoviricetes</taxon>
        <taxon>Colunavirus</taxon>
        <taxon>Colunavirus iLp1308</taxon>
    </lineage>
</organism>
<proteinExistence type="predicted"/>
<keyword evidence="2" id="KW-1185">Reference proteome</keyword>
<name>A0A0P0IDA0_9CAUD</name>
<sequence length="76" mass="8672">MNKYIEASKMTHTELEKIAEVILSKHSLRDVMKNTSLSYGTLWKLRKSSDARKQAYFTTLQALALAFPEGGNDHEQ</sequence>
<evidence type="ECO:0000313" key="1">
    <source>
        <dbReference type="EMBL" id="ALJ97928.1"/>
    </source>
</evidence>
<reference evidence="1 2" key="1">
    <citation type="journal article" date="2016" name="Appl. Environ. Microbiol.">
        <title>Genomic Diversity of Phages Infecting Probiotic Strains of Lactobacillus paracasei.</title>
        <authorList>
            <person name="Mercanti D.J."/>
            <person name="Rousseau G.M."/>
            <person name="Capra M.L."/>
            <person name="Quiberoni A."/>
            <person name="Tremblay D.M."/>
            <person name="Labrie S.J."/>
            <person name="Moineau S."/>
        </authorList>
    </citation>
    <scope>NUCLEOTIDE SEQUENCE [LARGE SCALE GENOMIC DNA]</scope>
</reference>
<dbReference type="EMBL" id="KR905070">
    <property type="protein sequence ID" value="ALJ97928.1"/>
    <property type="molecule type" value="Genomic_DNA"/>
</dbReference>
<dbReference type="Proteomes" id="UP000202993">
    <property type="component" value="Segment"/>
</dbReference>
<gene>
    <name evidence="1" type="ORF">iLP1308_36</name>
</gene>
<dbReference type="KEGG" id="vg:26635275"/>
<evidence type="ECO:0000313" key="2">
    <source>
        <dbReference type="Proteomes" id="UP000202993"/>
    </source>
</evidence>
<accession>A0A0P0IDA0</accession>
<protein>
    <submittedName>
        <fullName evidence="1">Uncharacterized protein</fullName>
    </submittedName>
</protein>
<dbReference type="RefSeq" id="YP_009208872.1">
    <property type="nucleotide sequence ID" value="NC_028911.1"/>
</dbReference>